<feature type="transmembrane region" description="Helical" evidence="8">
    <location>
        <begin position="231"/>
        <end position="259"/>
    </location>
</feature>
<evidence type="ECO:0000313" key="10">
    <source>
        <dbReference type="EMBL" id="SEJ07814.1"/>
    </source>
</evidence>
<evidence type="ECO:0000256" key="3">
    <source>
        <dbReference type="ARBA" id="ARBA00022448"/>
    </source>
</evidence>
<keyword evidence="12" id="KW-1185">Reference proteome</keyword>
<feature type="transmembrane region" description="Helical" evidence="8">
    <location>
        <begin position="121"/>
        <end position="142"/>
    </location>
</feature>
<dbReference type="GO" id="GO:0005886">
    <property type="term" value="C:plasma membrane"/>
    <property type="evidence" value="ECO:0007669"/>
    <property type="project" value="UniProtKB-SubCell"/>
</dbReference>
<keyword evidence="7 8" id="KW-0472">Membrane</keyword>
<keyword evidence="4" id="KW-1003">Cell membrane</keyword>
<accession>A0A143YNT7</accession>
<keyword evidence="3" id="KW-0813">Transport</keyword>
<dbReference type="OrthoDB" id="3238334at2"/>
<dbReference type="PANTHER" id="PTHR36838:SF3">
    <property type="entry name" value="TRANSPORTER AUXIN EFFLUX CARRIER EC FAMILY"/>
    <property type="match status" value="1"/>
</dbReference>
<keyword evidence="6 8" id="KW-1133">Transmembrane helix</keyword>
<proteinExistence type="inferred from homology"/>
<feature type="transmembrane region" description="Helical" evidence="8">
    <location>
        <begin position="6"/>
        <end position="26"/>
    </location>
</feature>
<evidence type="ECO:0000256" key="6">
    <source>
        <dbReference type="ARBA" id="ARBA00022989"/>
    </source>
</evidence>
<comment type="subcellular location">
    <subcellularLocation>
        <location evidence="1">Cell membrane</location>
        <topology evidence="1">Multi-pass membrane protein</topology>
    </subcellularLocation>
</comment>
<feature type="transmembrane region" description="Helical" evidence="8">
    <location>
        <begin position="154"/>
        <end position="175"/>
    </location>
</feature>
<gene>
    <name evidence="10" type="ORF">SAMN05216375_10761</name>
    <name evidence="9" type="ORF">TR210_1288</name>
</gene>
<name>A0A143YNT7_9LACT</name>
<evidence type="ECO:0000256" key="4">
    <source>
        <dbReference type="ARBA" id="ARBA00022475"/>
    </source>
</evidence>
<dbReference type="Gene3D" id="1.20.1530.20">
    <property type="match status" value="1"/>
</dbReference>
<dbReference type="Proteomes" id="UP000199280">
    <property type="component" value="Unassembled WGS sequence"/>
</dbReference>
<dbReference type="GO" id="GO:0055085">
    <property type="term" value="P:transmembrane transport"/>
    <property type="evidence" value="ECO:0007669"/>
    <property type="project" value="InterPro"/>
</dbReference>
<evidence type="ECO:0000313" key="12">
    <source>
        <dbReference type="Proteomes" id="UP000199280"/>
    </source>
</evidence>
<reference evidence="9 11" key="1">
    <citation type="submission" date="2016-02" db="EMBL/GenBank/DDBJ databases">
        <authorList>
            <person name="Wen L."/>
            <person name="He K."/>
            <person name="Yang H."/>
        </authorList>
    </citation>
    <scope>NUCLEOTIDE SEQUENCE [LARGE SCALE GENOMIC DNA]</scope>
    <source>
        <strain evidence="9">Trichococcus_R210</strain>
    </source>
</reference>
<dbReference type="Pfam" id="PF03547">
    <property type="entry name" value="Mem_trans"/>
    <property type="match status" value="1"/>
</dbReference>
<evidence type="ECO:0000256" key="8">
    <source>
        <dbReference type="SAM" id="Phobius"/>
    </source>
</evidence>
<dbReference type="RefSeq" id="WP_068622708.1">
    <property type="nucleotide sequence ID" value="NZ_FJNB01000008.1"/>
</dbReference>
<evidence type="ECO:0000256" key="1">
    <source>
        <dbReference type="ARBA" id="ARBA00004651"/>
    </source>
</evidence>
<reference evidence="10 12" key="2">
    <citation type="submission" date="2016-10" db="EMBL/GenBank/DDBJ databases">
        <authorList>
            <person name="Varghese N."/>
            <person name="Submissions S."/>
        </authorList>
    </citation>
    <scope>NUCLEOTIDE SEQUENCE [LARGE SCALE GENOMIC DNA]</scope>
    <source>
        <strain evidence="10 12">DSM 22150</strain>
    </source>
</reference>
<dbReference type="STRING" id="640938.TR210_1288"/>
<dbReference type="EMBL" id="FNYT01000007">
    <property type="protein sequence ID" value="SEJ07814.1"/>
    <property type="molecule type" value="Genomic_DNA"/>
</dbReference>
<evidence type="ECO:0000256" key="5">
    <source>
        <dbReference type="ARBA" id="ARBA00022692"/>
    </source>
</evidence>
<sequence>MGEIAAKAASLIMIIVIGYVIKRIGWVSSDDFPKISKIVLRITLPCALITSFNNFDITYNLLFLTAIGVVANLVQQVTGYLVNQRKGGIAQAFAIVNIGSYNVGAFAMPYIAGLMGPQSVIFASLFDVGNSFGAAGIGYGWARSVADEQQKTTLLGFLKLMFLSPLFDTYLILLLMRIFDLRLPDAVITFTSTVGGANTFMAMLMIGVGLELGLDAHRFKLAFKYLAIRYGFSLIFSILIVLFLPVSAVVKTILCMLFFSPIASMATGFTDEAGGDVETSAFMNSVSILIGIFAMPLVLAVMG</sequence>
<evidence type="ECO:0000313" key="9">
    <source>
        <dbReference type="EMBL" id="CZQ95300.1"/>
    </source>
</evidence>
<dbReference type="EMBL" id="FJNB01000008">
    <property type="protein sequence ID" value="CZQ95300.1"/>
    <property type="molecule type" value="Genomic_DNA"/>
</dbReference>
<comment type="similarity">
    <text evidence="2">Belongs to the auxin efflux carrier (TC 2.A.69) family.</text>
</comment>
<protein>
    <submittedName>
        <fullName evidence="9">Auxin efflux carrier</fullName>
    </submittedName>
</protein>
<dbReference type="Proteomes" id="UP000076878">
    <property type="component" value="Unassembled WGS sequence"/>
</dbReference>
<dbReference type="InterPro" id="IPR004776">
    <property type="entry name" value="Mem_transp_PIN-like"/>
</dbReference>
<feature type="transmembrane region" description="Helical" evidence="8">
    <location>
        <begin position="61"/>
        <end position="82"/>
    </location>
</feature>
<feature type="transmembrane region" description="Helical" evidence="8">
    <location>
        <begin position="187"/>
        <end position="210"/>
    </location>
</feature>
<dbReference type="PANTHER" id="PTHR36838">
    <property type="entry name" value="AUXIN EFFLUX CARRIER FAMILY PROTEIN"/>
    <property type="match status" value="1"/>
</dbReference>
<keyword evidence="5 8" id="KW-0812">Transmembrane</keyword>
<dbReference type="AlphaFoldDB" id="A0A143YNT7"/>
<evidence type="ECO:0000313" key="11">
    <source>
        <dbReference type="Proteomes" id="UP000076878"/>
    </source>
</evidence>
<organism evidence="9 11">
    <name type="scientific">Trichococcus ilyis</name>
    <dbReference type="NCBI Taxonomy" id="640938"/>
    <lineage>
        <taxon>Bacteria</taxon>
        <taxon>Bacillati</taxon>
        <taxon>Bacillota</taxon>
        <taxon>Bacilli</taxon>
        <taxon>Lactobacillales</taxon>
        <taxon>Carnobacteriaceae</taxon>
        <taxon>Trichococcus</taxon>
    </lineage>
</organism>
<feature type="transmembrane region" description="Helical" evidence="8">
    <location>
        <begin position="279"/>
        <end position="302"/>
    </location>
</feature>
<feature type="transmembrane region" description="Helical" evidence="8">
    <location>
        <begin position="94"/>
        <end position="115"/>
    </location>
</feature>
<evidence type="ECO:0000256" key="2">
    <source>
        <dbReference type="ARBA" id="ARBA00010145"/>
    </source>
</evidence>
<evidence type="ECO:0000256" key="7">
    <source>
        <dbReference type="ARBA" id="ARBA00023136"/>
    </source>
</evidence>
<dbReference type="InterPro" id="IPR038770">
    <property type="entry name" value="Na+/solute_symporter_sf"/>
</dbReference>